<reference evidence="1 2" key="1">
    <citation type="submission" date="2017-02" db="EMBL/GenBank/DDBJ databases">
        <title>Comparative genomic analysis of Brazilian Leptospira kirschneri strains of different serogroups.</title>
        <authorList>
            <person name="Moreno L.Z."/>
            <person name="Miraglia F."/>
            <person name="Kremer F.S."/>
            <person name="Eslabao M.R."/>
            <person name="Lilenbaum W."/>
            <person name="Dellagostin O.A."/>
            <person name="Moreno A.M."/>
        </authorList>
    </citation>
    <scope>NUCLEOTIDE SEQUENCE [LARGE SCALE GENOMIC DNA]</scope>
    <source>
        <strain evidence="1 2">M110/06</strain>
    </source>
</reference>
<dbReference type="Proteomes" id="UP000191008">
    <property type="component" value="Unassembled WGS sequence"/>
</dbReference>
<evidence type="ECO:0000313" key="1">
    <source>
        <dbReference type="EMBL" id="OOV45243.1"/>
    </source>
</evidence>
<name>A0A1T1DX89_9LEPT</name>
<accession>A0A1T1DX89</accession>
<gene>
    <name evidence="1" type="ORF">B1J93_04890</name>
</gene>
<organism evidence="1 2">
    <name type="scientific">Leptospira kirschneri serovar Pomona</name>
    <dbReference type="NCBI Taxonomy" id="561005"/>
    <lineage>
        <taxon>Bacteria</taxon>
        <taxon>Pseudomonadati</taxon>
        <taxon>Spirochaetota</taxon>
        <taxon>Spirochaetia</taxon>
        <taxon>Leptospirales</taxon>
        <taxon>Leptospiraceae</taxon>
        <taxon>Leptospira</taxon>
    </lineage>
</organism>
<comment type="caution">
    <text evidence="1">The sequence shown here is derived from an EMBL/GenBank/DDBJ whole genome shotgun (WGS) entry which is preliminary data.</text>
</comment>
<protein>
    <submittedName>
        <fullName evidence="1">Uncharacterized protein</fullName>
    </submittedName>
</protein>
<proteinExistence type="predicted"/>
<dbReference type="AlphaFoldDB" id="A0A1T1DX89"/>
<evidence type="ECO:0000313" key="2">
    <source>
        <dbReference type="Proteomes" id="UP000191008"/>
    </source>
</evidence>
<sequence length="65" mass="7882">MKLKITCHLVFFSIYAKDNTIKIICKIKKLDWELHQARCQLTMSFLKQGNIILRFKYKENDQYDI</sequence>
<dbReference type="EMBL" id="MVIT01000050">
    <property type="protein sequence ID" value="OOV45243.1"/>
    <property type="molecule type" value="Genomic_DNA"/>
</dbReference>